<protein>
    <submittedName>
        <fullName evidence="2">Uncharacterized protein</fullName>
    </submittedName>
</protein>
<feature type="compositionally biased region" description="Basic and acidic residues" evidence="1">
    <location>
        <begin position="662"/>
        <end position="672"/>
    </location>
</feature>
<feature type="region of interest" description="Disordered" evidence="1">
    <location>
        <begin position="861"/>
        <end position="884"/>
    </location>
</feature>
<feature type="region of interest" description="Disordered" evidence="1">
    <location>
        <begin position="530"/>
        <end position="552"/>
    </location>
</feature>
<dbReference type="EMBL" id="SOYY01000006">
    <property type="protein sequence ID" value="KAA0719927.1"/>
    <property type="molecule type" value="Genomic_DNA"/>
</dbReference>
<evidence type="ECO:0000313" key="2">
    <source>
        <dbReference type="EMBL" id="KAA0719927.1"/>
    </source>
</evidence>
<feature type="region of interest" description="Disordered" evidence="1">
    <location>
        <begin position="266"/>
        <end position="290"/>
    </location>
</feature>
<sequence>MHSTKKGITVLNHPCLITGKRTSMTKLYKWLKTKNWKTDYHVGQSTDVLPVDAFKDSCEICLWKQVSTSAKMLRTALPSAALMRIFSYQKMSRLGSAICPIHQATRYSQHHKRAHVNELLDSTLENGSKSSNDVVIHRETILRLLRTGIVREKHILRSNLQDNTAESQDNSDGEMMDTVEILSIASSHDTHSQPDSTKRKKKILVKRKINPQIDKRLFTVSWRSQPGTNKALNSEIPTTRAKLLMADEIKATESVISTATTYKERKSEPADLTSAHIGHKPVTPREDKPTVLDDLMGKRKEFAETECTTEIEISTQEDIKPEKRETTTYKDIKTEPVDLTLEHIEHKDTNERVTSTPSREHDPTIINHVIGTTTEFAETDCTTGIEISTPEDIRHMEKETTTHKERKTESVDLSSKTPSREHDPTVIDHVIGTTTEFAETECTTEIEISTPENIRHVEGETTTYKENVKFTSENIDQKKKNEQVTPTSLREHEPMVIDRGTGTTTEFAETECTTEIEISTPEDIRPVEKETTTYKESKTESVDLTSETASREHDPTVIDQVKGKTTEFAETERTTDIEISTPENIRHMERETTTFKENVKFTSENIDQKYKNEQVTPTSSREHEPMVIDRGTGTTTEFAETECTTEIEISTPEDIRHMEKETTTYKESKTESVDLSSETPSRELDPTVIDHVKGKTTEFAETERTTEIEISTPENIRHVERETTTFKENVKLTSGNIEEKNKNEPVTPTSLREHEPMVIDRGTGTTTEFAETECTTEIEISTPEDIKPVEKETTTYKESKTESVDLSSETLSRELDPTVIDHVTGTTTEFTETECTTEIEISIPENVSPVVRETTTITDMKSESVDLTSKHSEPKRTDESVTSSTLRQYENIVTLPDHVVEITTEPSETECTTEILTSTPEPPNNRVTTLSAYINSITLAGPERTLDITEYTKDSESSQVKKDNILERTSMKTTEMMPTVTDTGVKTECTEVTEILQSPEEDEMLLRDEDGCFGLIHRTTSGLKRCREKIMQMISYKTTPRSYFPTTLQPNLTLKIQESLQAFFKSFTQLPQKNIEKENQTSDANSHFYYFNGKLKRVGNHAARHENNNKTG</sequence>
<evidence type="ECO:0000256" key="1">
    <source>
        <dbReference type="SAM" id="MobiDB-lite"/>
    </source>
</evidence>
<dbReference type="AlphaFoldDB" id="A0A5A9PGV9"/>
<feature type="compositionally biased region" description="Basic and acidic residues" evidence="1">
    <location>
        <begin position="393"/>
        <end position="410"/>
    </location>
</feature>
<gene>
    <name evidence="2" type="ORF">E1301_Tti011646</name>
</gene>
<feature type="compositionally biased region" description="Basic and acidic residues" evidence="1">
    <location>
        <begin position="791"/>
        <end position="803"/>
    </location>
</feature>
<feature type="compositionally biased region" description="Basic and acidic residues" evidence="1">
    <location>
        <begin position="861"/>
        <end position="879"/>
    </location>
</feature>
<name>A0A5A9PGV9_9TELE</name>
<feature type="compositionally biased region" description="Basic and acidic residues" evidence="1">
    <location>
        <begin position="530"/>
        <end position="541"/>
    </location>
</feature>
<organism evidence="2 3">
    <name type="scientific">Triplophysa tibetana</name>
    <dbReference type="NCBI Taxonomy" id="1572043"/>
    <lineage>
        <taxon>Eukaryota</taxon>
        <taxon>Metazoa</taxon>
        <taxon>Chordata</taxon>
        <taxon>Craniata</taxon>
        <taxon>Vertebrata</taxon>
        <taxon>Euteleostomi</taxon>
        <taxon>Actinopterygii</taxon>
        <taxon>Neopterygii</taxon>
        <taxon>Teleostei</taxon>
        <taxon>Ostariophysi</taxon>
        <taxon>Cypriniformes</taxon>
        <taxon>Nemacheilidae</taxon>
        <taxon>Triplophysa</taxon>
    </lineage>
</organism>
<proteinExistence type="predicted"/>
<feature type="region of interest" description="Disordered" evidence="1">
    <location>
        <begin position="393"/>
        <end position="423"/>
    </location>
</feature>
<comment type="caution">
    <text evidence="2">The sequence shown here is derived from an EMBL/GenBank/DDBJ whole genome shotgun (WGS) entry which is preliminary data.</text>
</comment>
<feature type="region of interest" description="Disordered" evidence="1">
    <location>
        <begin position="791"/>
        <end position="810"/>
    </location>
</feature>
<reference evidence="2 3" key="1">
    <citation type="journal article" date="2019" name="Mol. Ecol. Resour.">
        <title>Chromosome-level genome assembly of Triplophysa tibetana, a fish adapted to the harsh high-altitude environment of the Tibetan Plateau.</title>
        <authorList>
            <person name="Yang X."/>
            <person name="Liu H."/>
            <person name="Ma Z."/>
            <person name="Zou Y."/>
            <person name="Zou M."/>
            <person name="Mao Y."/>
            <person name="Li X."/>
            <person name="Wang H."/>
            <person name="Chen T."/>
            <person name="Wang W."/>
            <person name="Yang R."/>
        </authorList>
    </citation>
    <scope>NUCLEOTIDE SEQUENCE [LARGE SCALE GENOMIC DNA]</scope>
    <source>
        <strain evidence="2">TTIB1903HZAU</strain>
        <tissue evidence="2">Muscle</tissue>
    </source>
</reference>
<feature type="region of interest" description="Disordered" evidence="1">
    <location>
        <begin position="662"/>
        <end position="682"/>
    </location>
</feature>
<evidence type="ECO:0000313" key="3">
    <source>
        <dbReference type="Proteomes" id="UP000324632"/>
    </source>
</evidence>
<accession>A0A5A9PGV9</accession>
<dbReference type="Proteomes" id="UP000324632">
    <property type="component" value="Chromosome 6"/>
</dbReference>
<keyword evidence="3" id="KW-1185">Reference proteome</keyword>